<accession>A0A0D2KY12</accession>
<feature type="region of interest" description="Disordered" evidence="1">
    <location>
        <begin position="115"/>
        <end position="185"/>
    </location>
</feature>
<dbReference type="EMBL" id="KN817578">
    <property type="protein sequence ID" value="KJA19422.1"/>
    <property type="molecule type" value="Genomic_DNA"/>
</dbReference>
<keyword evidence="3" id="KW-1185">Reference proteome</keyword>
<evidence type="ECO:0000313" key="3">
    <source>
        <dbReference type="Proteomes" id="UP000054270"/>
    </source>
</evidence>
<dbReference type="Proteomes" id="UP000054270">
    <property type="component" value="Unassembled WGS sequence"/>
</dbReference>
<protein>
    <submittedName>
        <fullName evidence="2">Uncharacterized protein</fullName>
    </submittedName>
</protein>
<sequence>MFINILYTQRHITPRRLGIFNYLCGFLTYNTHRIRDTAYARDEPARVVHTRQRVQHRHRIRIAKVHATSARETRHYAPCTCGARPQTACKRHKRDGGAGSACAPLIRRVDEPAIRAPTSHGPYNTPRWHGCARTERRGRERRRTRIARRGVHAQHISTLKRRTTPGADASPSNAGSGAKGPRTMGRGVWLGGASWVLPRTRMSAVSMQHTFALSDVQRGRDDTAPGRSSSARARRSTNQRVSRASGGRRPEADARRRPATMLRCAGGGVRGSKLQGGGANEHPAPILSTAPGAGRVAGRCVVRMYASDDAQTGVGAVVVEPAPERRRTRRRHRAEHDRRLRACTSSGGARRTASRPAGRRSARMGVTTRRMSGWRLSAGRGGAR</sequence>
<feature type="region of interest" description="Disordered" evidence="1">
    <location>
        <begin position="216"/>
        <end position="290"/>
    </location>
</feature>
<feature type="compositionally biased region" description="Gly residues" evidence="1">
    <location>
        <begin position="265"/>
        <end position="279"/>
    </location>
</feature>
<feature type="region of interest" description="Disordered" evidence="1">
    <location>
        <begin position="323"/>
        <end position="384"/>
    </location>
</feature>
<dbReference type="AlphaFoldDB" id="A0A0D2KY12"/>
<name>A0A0D2KY12_HYPSF</name>
<evidence type="ECO:0000313" key="2">
    <source>
        <dbReference type="EMBL" id="KJA19422.1"/>
    </source>
</evidence>
<reference evidence="3" key="1">
    <citation type="submission" date="2014-04" db="EMBL/GenBank/DDBJ databases">
        <title>Evolutionary Origins and Diversification of the Mycorrhizal Mutualists.</title>
        <authorList>
            <consortium name="DOE Joint Genome Institute"/>
            <consortium name="Mycorrhizal Genomics Consortium"/>
            <person name="Kohler A."/>
            <person name="Kuo A."/>
            <person name="Nagy L.G."/>
            <person name="Floudas D."/>
            <person name="Copeland A."/>
            <person name="Barry K.W."/>
            <person name="Cichocki N."/>
            <person name="Veneault-Fourrey C."/>
            <person name="LaButti K."/>
            <person name="Lindquist E.A."/>
            <person name="Lipzen A."/>
            <person name="Lundell T."/>
            <person name="Morin E."/>
            <person name="Murat C."/>
            <person name="Riley R."/>
            <person name="Ohm R."/>
            <person name="Sun H."/>
            <person name="Tunlid A."/>
            <person name="Henrissat B."/>
            <person name="Grigoriev I.V."/>
            <person name="Hibbett D.S."/>
            <person name="Martin F."/>
        </authorList>
    </citation>
    <scope>NUCLEOTIDE SEQUENCE [LARGE SCALE GENOMIC DNA]</scope>
    <source>
        <strain evidence="3">FD-334 SS-4</strain>
    </source>
</reference>
<feature type="compositionally biased region" description="Basic residues" evidence="1">
    <location>
        <begin position="139"/>
        <end position="163"/>
    </location>
</feature>
<proteinExistence type="predicted"/>
<evidence type="ECO:0000256" key="1">
    <source>
        <dbReference type="SAM" id="MobiDB-lite"/>
    </source>
</evidence>
<organism evidence="2 3">
    <name type="scientific">Hypholoma sublateritium (strain FD-334 SS-4)</name>
    <dbReference type="NCBI Taxonomy" id="945553"/>
    <lineage>
        <taxon>Eukaryota</taxon>
        <taxon>Fungi</taxon>
        <taxon>Dikarya</taxon>
        <taxon>Basidiomycota</taxon>
        <taxon>Agaricomycotina</taxon>
        <taxon>Agaricomycetes</taxon>
        <taxon>Agaricomycetidae</taxon>
        <taxon>Agaricales</taxon>
        <taxon>Agaricineae</taxon>
        <taxon>Strophariaceae</taxon>
        <taxon>Hypholoma</taxon>
    </lineage>
</organism>
<gene>
    <name evidence="2" type="ORF">HYPSUDRAFT_204637</name>
</gene>